<reference evidence="3 4" key="1">
    <citation type="journal article" date="2016" name="Nat. Commun.">
        <title>Thousands of microbial genomes shed light on interconnected biogeochemical processes in an aquifer system.</title>
        <authorList>
            <person name="Anantharaman K."/>
            <person name="Brown C.T."/>
            <person name="Hug L.A."/>
            <person name="Sharon I."/>
            <person name="Castelle C.J."/>
            <person name="Probst A.J."/>
            <person name="Thomas B.C."/>
            <person name="Singh A."/>
            <person name="Wilkins M.J."/>
            <person name="Karaoz U."/>
            <person name="Brodie E.L."/>
            <person name="Williams K.H."/>
            <person name="Hubbard S.S."/>
            <person name="Banfield J.F."/>
        </authorList>
    </citation>
    <scope>NUCLEOTIDE SEQUENCE [LARGE SCALE GENOMIC DNA]</scope>
</reference>
<dbReference type="AlphaFoldDB" id="A0A1F6DGN3"/>
<dbReference type="EMBL" id="MFLA01000005">
    <property type="protein sequence ID" value="OGG60568.1"/>
    <property type="molecule type" value="Genomic_DNA"/>
</dbReference>
<name>A0A1F6DGN3_9BACT</name>
<evidence type="ECO:0000256" key="1">
    <source>
        <dbReference type="SAM" id="MobiDB-lite"/>
    </source>
</evidence>
<evidence type="ECO:0008006" key="5">
    <source>
        <dbReference type="Google" id="ProtNLM"/>
    </source>
</evidence>
<evidence type="ECO:0000256" key="2">
    <source>
        <dbReference type="SAM" id="SignalP"/>
    </source>
</evidence>
<feature type="signal peptide" evidence="2">
    <location>
        <begin position="1"/>
        <end position="19"/>
    </location>
</feature>
<proteinExistence type="predicted"/>
<gene>
    <name evidence="3" type="ORF">A2765_05295</name>
</gene>
<feature type="chain" id="PRO_5009523834" description="DUF4230 domain-containing protein" evidence="2">
    <location>
        <begin position="20"/>
        <end position="304"/>
    </location>
</feature>
<comment type="caution">
    <text evidence="3">The sequence shown here is derived from an EMBL/GenBank/DDBJ whole genome shotgun (WGS) entry which is preliminary data.</text>
</comment>
<keyword evidence="2" id="KW-0732">Signal</keyword>
<evidence type="ECO:0000313" key="3">
    <source>
        <dbReference type="EMBL" id="OGG60568.1"/>
    </source>
</evidence>
<feature type="compositionally biased region" description="Low complexity" evidence="1">
    <location>
        <begin position="79"/>
        <end position="95"/>
    </location>
</feature>
<accession>A0A1F6DGN3</accession>
<feature type="compositionally biased region" description="Gly residues" evidence="1">
    <location>
        <begin position="48"/>
        <end position="78"/>
    </location>
</feature>
<evidence type="ECO:0000313" key="4">
    <source>
        <dbReference type="Proteomes" id="UP000176377"/>
    </source>
</evidence>
<sequence>MRILLILVLLLIPAGHASAVFYNNTETIEIGDGGLPEPSPDSTEDTGTSGGSGGSSSTGGSSSGVGSSGGSSGGGSSAGSGTTTPSVSGTSGAGDSSDEDDLIDALLAGGALSGVSSSGSASGAAGSAGASAGSNFSVRVIGAKVRQALSADIDLQEILTYWRRGKGRASERDLGLIAASTALRDSNVQEVSFTASSFEIVYRSRGYLVAVLPWSFPVRLTVVPDAPVIEERVRVKLPWYRFFVRKFFTVSGLQRDINELLTKTKNESPDSDIGTPLLFEATAQFLRTKVGTVADSVLLGIEPR</sequence>
<organism evidence="3 4">
    <name type="scientific">Candidatus Kaiserbacteria bacterium RIFCSPHIGHO2_01_FULL_56_24</name>
    <dbReference type="NCBI Taxonomy" id="1798487"/>
    <lineage>
        <taxon>Bacteria</taxon>
        <taxon>Candidatus Kaiseribacteriota</taxon>
    </lineage>
</organism>
<protein>
    <recommendedName>
        <fullName evidence="5">DUF4230 domain-containing protein</fullName>
    </recommendedName>
</protein>
<feature type="region of interest" description="Disordered" evidence="1">
    <location>
        <begin position="31"/>
        <end position="100"/>
    </location>
</feature>
<dbReference type="Proteomes" id="UP000176377">
    <property type="component" value="Unassembled WGS sequence"/>
</dbReference>